<organism evidence="2 3">
    <name type="scientific">Rhodanobacter panaciterrae</name>
    <dbReference type="NCBI Taxonomy" id="490572"/>
    <lineage>
        <taxon>Bacteria</taxon>
        <taxon>Pseudomonadati</taxon>
        <taxon>Pseudomonadota</taxon>
        <taxon>Gammaproteobacteria</taxon>
        <taxon>Lysobacterales</taxon>
        <taxon>Rhodanobacteraceae</taxon>
        <taxon>Rhodanobacter</taxon>
    </lineage>
</organism>
<evidence type="ECO:0008006" key="4">
    <source>
        <dbReference type="Google" id="ProtNLM"/>
    </source>
</evidence>
<reference evidence="3" key="1">
    <citation type="journal article" date="2019" name="Int. J. Syst. Evol. Microbiol.">
        <title>The Global Catalogue of Microorganisms (GCM) 10K type strain sequencing project: providing services to taxonomists for standard genome sequencing and annotation.</title>
        <authorList>
            <consortium name="The Broad Institute Genomics Platform"/>
            <consortium name="The Broad Institute Genome Sequencing Center for Infectious Disease"/>
            <person name="Wu L."/>
            <person name="Ma J."/>
        </authorList>
    </citation>
    <scope>NUCLEOTIDE SEQUENCE [LARGE SCALE GENOMIC DNA]</scope>
    <source>
        <strain evidence="3">KCTC 22232</strain>
    </source>
</reference>
<sequence>MIELEIQGLSPSREGLLIEVGRFVMANGFTLQRQRLVQDPHGILLTMVVRGPSRGRKALEAALGAYERFISFQMFPYVEGEPKPHFAMSLPRAAYTPPPAPPTVAPASSVTPPAAPSTNTPAKAAEAVAASTPVDASESPQAPPAEPEFEFIQPTPRPSAPPPTAVVATPFVELVPLGPDEPAVEKMLSTLERDYPKIVPQLLLLQQSVAEAARASSLALAGKRTGSWVFQSEYLLDDGLDLRDAIERLGVPALHALVEVDQEGSQLHIHDSPLCTDGHSGCSFFGGFLEGLLGPAIAPGSMSIFPVCCRSYGADECVLAISD</sequence>
<dbReference type="Proteomes" id="UP000621898">
    <property type="component" value="Unassembled WGS sequence"/>
</dbReference>
<evidence type="ECO:0000256" key="1">
    <source>
        <dbReference type="SAM" id="MobiDB-lite"/>
    </source>
</evidence>
<protein>
    <recommendedName>
        <fullName evidence="4">4-vinyl reductase 4VR domain-containing protein</fullName>
    </recommendedName>
</protein>
<dbReference type="EMBL" id="BMXT01000002">
    <property type="protein sequence ID" value="GGY29924.1"/>
    <property type="molecule type" value="Genomic_DNA"/>
</dbReference>
<evidence type="ECO:0000313" key="3">
    <source>
        <dbReference type="Proteomes" id="UP000621898"/>
    </source>
</evidence>
<keyword evidence="3" id="KW-1185">Reference proteome</keyword>
<gene>
    <name evidence="2" type="ORF">GCM10008098_24210</name>
</gene>
<accession>A0ABQ3A295</accession>
<feature type="compositionally biased region" description="Low complexity" evidence="1">
    <location>
        <begin position="105"/>
        <end position="125"/>
    </location>
</feature>
<evidence type="ECO:0000313" key="2">
    <source>
        <dbReference type="EMBL" id="GGY29924.1"/>
    </source>
</evidence>
<name>A0ABQ3A295_9GAMM</name>
<proteinExistence type="predicted"/>
<feature type="region of interest" description="Disordered" evidence="1">
    <location>
        <begin position="97"/>
        <end position="163"/>
    </location>
</feature>
<comment type="caution">
    <text evidence="2">The sequence shown here is derived from an EMBL/GenBank/DDBJ whole genome shotgun (WGS) entry which is preliminary data.</text>
</comment>